<dbReference type="EMBL" id="CADCVS010000486">
    <property type="protein sequence ID" value="CAA9530075.1"/>
    <property type="molecule type" value="Genomic_DNA"/>
</dbReference>
<evidence type="ECO:0000313" key="1">
    <source>
        <dbReference type="EMBL" id="CAA9530075.1"/>
    </source>
</evidence>
<accession>A0A6J4TSR3</accession>
<sequence>MAGLTYDEYAFGLSWVVDEPLARTSHALVDDDRVWLVDPVDAPEAMVRVAKLGEPAGVLQLLDRHDRDGQAIATRLGVPLVKAYDTPAGAPFETVKVLGLPVWKEVALWWPEHHALVVAEIVGTNPVWAVGPGPAGIHPMVRALPPGALRGYEPEHLLVGHGPGVHGAAAVAALREAYARSRRDIPASLLKLPSLRPR</sequence>
<dbReference type="AlphaFoldDB" id="A0A6J4TSR3"/>
<proteinExistence type="predicted"/>
<organism evidence="1">
    <name type="scientific">uncultured Solirubrobacteraceae bacterium</name>
    <dbReference type="NCBI Taxonomy" id="1162706"/>
    <lineage>
        <taxon>Bacteria</taxon>
        <taxon>Bacillati</taxon>
        <taxon>Actinomycetota</taxon>
        <taxon>Thermoleophilia</taxon>
        <taxon>Solirubrobacterales</taxon>
        <taxon>Solirubrobacteraceae</taxon>
        <taxon>environmental samples</taxon>
    </lineage>
</organism>
<protein>
    <recommendedName>
        <fullName evidence="2">Metallo-beta-lactamase domain-containing protein</fullName>
    </recommendedName>
</protein>
<name>A0A6J4TSR3_9ACTN</name>
<dbReference type="SUPFAM" id="SSF56281">
    <property type="entry name" value="Metallo-hydrolase/oxidoreductase"/>
    <property type="match status" value="1"/>
</dbReference>
<dbReference type="Gene3D" id="3.60.15.10">
    <property type="entry name" value="Ribonuclease Z/Hydroxyacylglutathione hydrolase-like"/>
    <property type="match status" value="1"/>
</dbReference>
<reference evidence="1" key="1">
    <citation type="submission" date="2020-02" db="EMBL/GenBank/DDBJ databases">
        <authorList>
            <person name="Meier V. D."/>
        </authorList>
    </citation>
    <scope>NUCLEOTIDE SEQUENCE</scope>
    <source>
        <strain evidence="1">AVDCRST_MAG30</strain>
    </source>
</reference>
<evidence type="ECO:0008006" key="2">
    <source>
        <dbReference type="Google" id="ProtNLM"/>
    </source>
</evidence>
<gene>
    <name evidence="1" type="ORF">AVDCRST_MAG30-3696</name>
</gene>
<dbReference type="InterPro" id="IPR036866">
    <property type="entry name" value="RibonucZ/Hydroxyglut_hydro"/>
</dbReference>